<evidence type="ECO:0000256" key="3">
    <source>
        <dbReference type="ARBA" id="ARBA00022729"/>
    </source>
</evidence>
<evidence type="ECO:0000256" key="5">
    <source>
        <dbReference type="ARBA" id="ARBA00023157"/>
    </source>
</evidence>
<dbReference type="SMR" id="A0A344TAZ5"/>
<evidence type="ECO:0000313" key="10">
    <source>
        <dbReference type="EMBL" id="AXE15816.1"/>
    </source>
</evidence>
<dbReference type="PANTHER" id="PTHR11022:SF41">
    <property type="entry name" value="PEPTIDOGLYCAN-RECOGNITION PROTEIN LC-RELATED"/>
    <property type="match status" value="1"/>
</dbReference>
<evidence type="ECO:0000256" key="4">
    <source>
        <dbReference type="ARBA" id="ARBA00022859"/>
    </source>
</evidence>
<gene>
    <name evidence="10" type="primary">PGRP</name>
</gene>
<dbReference type="GO" id="GO:0008270">
    <property type="term" value="F:zinc ion binding"/>
    <property type="evidence" value="ECO:0007669"/>
    <property type="project" value="InterPro"/>
</dbReference>
<dbReference type="AlphaFoldDB" id="A0A344TAZ5"/>
<feature type="domain" description="Peptidoglycan recognition protein family" evidence="9">
    <location>
        <begin position="10"/>
        <end position="152"/>
    </location>
</feature>
<evidence type="ECO:0000259" key="8">
    <source>
        <dbReference type="SMART" id="SM00644"/>
    </source>
</evidence>
<feature type="disulfide bond" evidence="7">
    <location>
        <begin position="46"/>
        <end position="52"/>
    </location>
</feature>
<dbReference type="GO" id="GO:0008745">
    <property type="term" value="F:N-acetylmuramoyl-L-alanine amidase activity"/>
    <property type="evidence" value="ECO:0007669"/>
    <property type="project" value="InterPro"/>
</dbReference>
<dbReference type="Gene3D" id="3.40.80.10">
    <property type="entry name" value="Peptidoglycan recognition protein-like"/>
    <property type="match status" value="1"/>
</dbReference>
<evidence type="ECO:0000259" key="9">
    <source>
        <dbReference type="SMART" id="SM00701"/>
    </source>
</evidence>
<name>A0A344TAZ5_9BIVA</name>
<dbReference type="InterPro" id="IPR002502">
    <property type="entry name" value="Amidase_domain"/>
</dbReference>
<dbReference type="CDD" id="cd06583">
    <property type="entry name" value="PGRP"/>
    <property type="match status" value="1"/>
</dbReference>
<dbReference type="InterPro" id="IPR015510">
    <property type="entry name" value="PGRP"/>
</dbReference>
<keyword evidence="2 6" id="KW-0399">Innate immunity</keyword>
<keyword evidence="4 6" id="KW-0391">Immunity</keyword>
<sequence>MEPLVQCNDVTIVTRVEWGARPSKTIKYMGTPVGVVFIHHTLMSKCVTSDQCAEEMRTIQNFHMDTRGWDDIAYNYLIGEDGNAYEGRAWDRIGSHTLGWNDVAIAFSFMGDYSHKLPSDAAICTLQAMIQWGVALGKISPNYELYGHRDVRDTECPGDKLYELIQTWDHFKASTPVKPTPMPYQMTR</sequence>
<dbReference type="InterPro" id="IPR006619">
    <property type="entry name" value="PGRP_domain_met/bac"/>
</dbReference>
<dbReference type="PANTHER" id="PTHR11022">
    <property type="entry name" value="PEPTIDOGLYCAN RECOGNITION PROTEIN"/>
    <property type="match status" value="1"/>
</dbReference>
<evidence type="ECO:0000256" key="7">
    <source>
        <dbReference type="PIRSR" id="PIRSR037945-1"/>
    </source>
</evidence>
<dbReference type="InterPro" id="IPR017331">
    <property type="entry name" value="Peptidoglycan_recognition"/>
</dbReference>
<feature type="domain" description="N-acetylmuramoyl-L-alanine amidase" evidence="8">
    <location>
        <begin position="21"/>
        <end position="158"/>
    </location>
</feature>
<dbReference type="GO" id="GO:0009253">
    <property type="term" value="P:peptidoglycan catabolic process"/>
    <property type="evidence" value="ECO:0007669"/>
    <property type="project" value="InterPro"/>
</dbReference>
<evidence type="ECO:0000256" key="2">
    <source>
        <dbReference type="ARBA" id="ARBA00022588"/>
    </source>
</evidence>
<dbReference type="SUPFAM" id="SSF55846">
    <property type="entry name" value="N-acetylmuramoyl-L-alanine amidase-like"/>
    <property type="match status" value="1"/>
</dbReference>
<keyword evidence="3" id="KW-0732">Signal</keyword>
<dbReference type="GO" id="GO:0042834">
    <property type="term" value="F:peptidoglycan binding"/>
    <property type="evidence" value="ECO:0007669"/>
    <property type="project" value="InterPro"/>
</dbReference>
<organism evidence="10">
    <name type="scientific">Archivesica packardana</name>
    <dbReference type="NCBI Taxonomy" id="1299447"/>
    <lineage>
        <taxon>Eukaryota</taxon>
        <taxon>Metazoa</taxon>
        <taxon>Spiralia</taxon>
        <taxon>Lophotrochozoa</taxon>
        <taxon>Mollusca</taxon>
        <taxon>Bivalvia</taxon>
        <taxon>Autobranchia</taxon>
        <taxon>Heteroconchia</taxon>
        <taxon>Euheterodonta</taxon>
        <taxon>Imparidentia</taxon>
        <taxon>Neoheterodontei</taxon>
        <taxon>Venerida</taxon>
        <taxon>Glossoidea</taxon>
        <taxon>Vesicomyidae</taxon>
        <taxon>Archivesica</taxon>
    </lineage>
</organism>
<dbReference type="SMART" id="SM00701">
    <property type="entry name" value="PGRP"/>
    <property type="match status" value="1"/>
</dbReference>
<reference evidence="10" key="1">
    <citation type="submission" date="2018-05" db="EMBL/GenBank/DDBJ databases">
        <title>Two novel short peptidoglycan recognition proteins (PGRPs) from the deep sea Vesicomyidae clam Archivesica packardana: identification, recombinant expression and bioactivity.</title>
        <authorList>
            <person name="Kong X."/>
            <person name="Zhang H."/>
        </authorList>
    </citation>
    <scope>NUCLEOTIDE SEQUENCE</scope>
</reference>
<comment type="similarity">
    <text evidence="1 6">Belongs to the N-acetylmuramoyl-L-alanine amidase 2 family.</text>
</comment>
<protein>
    <recommendedName>
        <fullName evidence="6">Peptidoglycan-recognition protein</fullName>
    </recommendedName>
</protein>
<dbReference type="PIRSF" id="PIRSF037945">
    <property type="entry name" value="PGRPs"/>
    <property type="match status" value="1"/>
</dbReference>
<dbReference type="FunFam" id="3.40.80.10:FF:000001">
    <property type="entry name" value="Peptidoglycan recognition protein 1"/>
    <property type="match status" value="1"/>
</dbReference>
<proteinExistence type="evidence at transcript level"/>
<dbReference type="Pfam" id="PF01510">
    <property type="entry name" value="Amidase_2"/>
    <property type="match status" value="1"/>
</dbReference>
<dbReference type="GO" id="GO:0045087">
    <property type="term" value="P:innate immune response"/>
    <property type="evidence" value="ECO:0007669"/>
    <property type="project" value="UniProtKB-KW"/>
</dbReference>
<keyword evidence="5" id="KW-1015">Disulfide bond</keyword>
<evidence type="ECO:0000256" key="1">
    <source>
        <dbReference type="ARBA" id="ARBA00007553"/>
    </source>
</evidence>
<dbReference type="EMBL" id="MH286797">
    <property type="protein sequence ID" value="AXE15816.1"/>
    <property type="molecule type" value="mRNA"/>
</dbReference>
<dbReference type="SMART" id="SM00644">
    <property type="entry name" value="Ami_2"/>
    <property type="match status" value="1"/>
</dbReference>
<evidence type="ECO:0000256" key="6">
    <source>
        <dbReference type="PIRNR" id="PIRNR037945"/>
    </source>
</evidence>
<accession>A0A344TAZ5</accession>
<dbReference type="InterPro" id="IPR036505">
    <property type="entry name" value="Amidase/PGRP_sf"/>
</dbReference>